<dbReference type="PANTHER" id="PTHR32089">
    <property type="entry name" value="METHYL-ACCEPTING CHEMOTAXIS PROTEIN MCPB"/>
    <property type="match status" value="1"/>
</dbReference>
<evidence type="ECO:0000256" key="3">
    <source>
        <dbReference type="ARBA" id="ARBA00029447"/>
    </source>
</evidence>
<dbReference type="CDD" id="cd11386">
    <property type="entry name" value="MCP_signal"/>
    <property type="match status" value="1"/>
</dbReference>
<dbReference type="Pfam" id="PF00015">
    <property type="entry name" value="MCPsignal"/>
    <property type="match status" value="1"/>
</dbReference>
<dbReference type="InterPro" id="IPR024478">
    <property type="entry name" value="HlyB_4HB_MCP"/>
</dbReference>
<dbReference type="GO" id="GO:0006935">
    <property type="term" value="P:chemotaxis"/>
    <property type="evidence" value="ECO:0007669"/>
    <property type="project" value="InterPro"/>
</dbReference>
<dbReference type="Proteomes" id="UP000244173">
    <property type="component" value="Chromosome"/>
</dbReference>
<dbReference type="GO" id="GO:0016020">
    <property type="term" value="C:membrane"/>
    <property type="evidence" value="ECO:0007669"/>
    <property type="project" value="UniProtKB-SubCell"/>
</dbReference>
<dbReference type="STRING" id="1122240.GCA_000620105_03176"/>
<keyword evidence="9" id="KW-1185">Reference proteome</keyword>
<dbReference type="InterPro" id="IPR004089">
    <property type="entry name" value="MCPsignal_dom"/>
</dbReference>
<dbReference type="PANTHER" id="PTHR32089:SF112">
    <property type="entry name" value="LYSOZYME-LIKE PROTEIN-RELATED"/>
    <property type="match status" value="1"/>
</dbReference>
<protein>
    <submittedName>
        <fullName evidence="8">Methyl-accepting chemotaxis protein</fullName>
    </submittedName>
</protein>
<evidence type="ECO:0000256" key="2">
    <source>
        <dbReference type="ARBA" id="ARBA00023224"/>
    </source>
</evidence>
<sequence>MRISTRLYSLAAFGILGLLIMTLTAYRDFSSIRDENAIMQTQILPSVQRINQIEAEFAASRRAVLQHILAGPEGKAKYLALFQQARKNILEHIEYYNTHLVADDKDRQNMTAVQREFDTYYAEVPAVFALSDQGRQEEARAMSAQKVTPVSEKTGVILEQAVEHNRELLAEANQALGDAIAHGNTMLISTFAIVGLILLAASLWTLKKILLPLTGLRDGLIQLSGDYDFTRRFERKEKDEINEAFQALNALLGVLQASFTQLRSLSQNVNQTAHAVASASTQMTSASQHVSESSSSMSAAVEQMTVSITHVADRAQEADQRCRESGTEANTGGEVIHDTIGTFQQTMVAVQATAEQITRLKTHTTNIGTVVNVIKDIADQTNLLALNAAIEAARAGELGRGFAVVADEVRLLAERTAQSTQEITGTVHSIQEEASQTVEAMRQVVNRVEHGMEQASQATEAIQRIIDGTGSAVSQVSEISGSMREQSLASTNISQQVERIAQMMEENHASATNTTASAEELKQVAQEMHGTIEKFRI</sequence>
<dbReference type="RefSeq" id="WP_028500075.1">
    <property type="nucleotide sequence ID" value="NZ_CP028519.1"/>
</dbReference>
<evidence type="ECO:0000256" key="1">
    <source>
        <dbReference type="ARBA" id="ARBA00004370"/>
    </source>
</evidence>
<feature type="domain" description="Methyl-accepting transducer" evidence="6">
    <location>
        <begin position="265"/>
        <end position="501"/>
    </location>
</feature>
<keyword evidence="5" id="KW-0472">Membrane</keyword>
<dbReference type="EMBL" id="CP028519">
    <property type="protein sequence ID" value="AVY94655.1"/>
    <property type="molecule type" value="Genomic_DNA"/>
</dbReference>
<keyword evidence="5" id="KW-0812">Transmembrane</keyword>
<evidence type="ECO:0000256" key="4">
    <source>
        <dbReference type="PROSITE-ProRule" id="PRU00284"/>
    </source>
</evidence>
<evidence type="ECO:0000256" key="5">
    <source>
        <dbReference type="SAM" id="Phobius"/>
    </source>
</evidence>
<feature type="domain" description="HAMP" evidence="7">
    <location>
        <begin position="207"/>
        <end position="260"/>
    </location>
</feature>
<organism evidence="8 9">
    <name type="scientific">Microvirgula aerodenitrificans</name>
    <dbReference type="NCBI Taxonomy" id="57480"/>
    <lineage>
        <taxon>Bacteria</taxon>
        <taxon>Pseudomonadati</taxon>
        <taxon>Pseudomonadota</taxon>
        <taxon>Betaproteobacteria</taxon>
        <taxon>Neisseriales</taxon>
        <taxon>Aquaspirillaceae</taxon>
        <taxon>Microvirgula</taxon>
    </lineage>
</organism>
<feature type="transmembrane region" description="Helical" evidence="5">
    <location>
        <begin position="7"/>
        <end position="26"/>
    </location>
</feature>
<dbReference type="InterPro" id="IPR003660">
    <property type="entry name" value="HAMP_dom"/>
</dbReference>
<dbReference type="GO" id="GO:0004888">
    <property type="term" value="F:transmembrane signaling receptor activity"/>
    <property type="evidence" value="ECO:0007669"/>
    <property type="project" value="InterPro"/>
</dbReference>
<dbReference type="PRINTS" id="PR00260">
    <property type="entry name" value="CHEMTRNSDUCR"/>
</dbReference>
<proteinExistence type="inferred from homology"/>
<dbReference type="SMART" id="SM00283">
    <property type="entry name" value="MA"/>
    <property type="match status" value="1"/>
</dbReference>
<comment type="subcellular location">
    <subcellularLocation>
        <location evidence="1">Membrane</location>
    </subcellularLocation>
</comment>
<dbReference type="Gene3D" id="1.10.287.950">
    <property type="entry name" value="Methyl-accepting chemotaxis protein"/>
    <property type="match status" value="1"/>
</dbReference>
<dbReference type="FunFam" id="1.10.287.950:FF:000001">
    <property type="entry name" value="Methyl-accepting chemotaxis sensory transducer"/>
    <property type="match status" value="1"/>
</dbReference>
<dbReference type="KEGG" id="maer:DAI18_11860"/>
<gene>
    <name evidence="8" type="ORF">DAI18_11860</name>
</gene>
<name>A0A2S0PBD7_9NEIS</name>
<accession>A0A2S0PBD7</accession>
<dbReference type="AlphaFoldDB" id="A0A2S0PBD7"/>
<dbReference type="GO" id="GO:0007165">
    <property type="term" value="P:signal transduction"/>
    <property type="evidence" value="ECO:0007669"/>
    <property type="project" value="UniProtKB-KW"/>
</dbReference>
<dbReference type="Pfam" id="PF12729">
    <property type="entry name" value="4HB_MCP_1"/>
    <property type="match status" value="1"/>
</dbReference>
<keyword evidence="2 4" id="KW-0807">Transducer</keyword>
<dbReference type="SUPFAM" id="SSF58104">
    <property type="entry name" value="Methyl-accepting chemotaxis protein (MCP) signaling domain"/>
    <property type="match status" value="1"/>
</dbReference>
<dbReference type="PROSITE" id="PS50111">
    <property type="entry name" value="CHEMOTAXIS_TRANSDUC_2"/>
    <property type="match status" value="1"/>
</dbReference>
<comment type="similarity">
    <text evidence="3">Belongs to the methyl-accepting chemotaxis (MCP) protein family.</text>
</comment>
<evidence type="ECO:0000259" key="7">
    <source>
        <dbReference type="PROSITE" id="PS50885"/>
    </source>
</evidence>
<dbReference type="PROSITE" id="PS50885">
    <property type="entry name" value="HAMP"/>
    <property type="match status" value="1"/>
</dbReference>
<evidence type="ECO:0000313" key="9">
    <source>
        <dbReference type="Proteomes" id="UP000244173"/>
    </source>
</evidence>
<evidence type="ECO:0000313" key="8">
    <source>
        <dbReference type="EMBL" id="AVY94655.1"/>
    </source>
</evidence>
<dbReference type="OrthoDB" id="9179351at2"/>
<reference evidence="8 9" key="1">
    <citation type="submission" date="2018-04" db="EMBL/GenBank/DDBJ databases">
        <title>Denitrifier Microvirgula.</title>
        <authorList>
            <person name="Anderson E."/>
            <person name="Jang J."/>
            <person name="Ishii S."/>
        </authorList>
    </citation>
    <scope>NUCLEOTIDE SEQUENCE [LARGE SCALE GENOMIC DNA]</scope>
    <source>
        <strain evidence="8 9">BE2.4</strain>
    </source>
</reference>
<keyword evidence="5" id="KW-1133">Transmembrane helix</keyword>
<dbReference type="InterPro" id="IPR004090">
    <property type="entry name" value="Chemotax_Me-accpt_rcpt"/>
</dbReference>
<evidence type="ECO:0000259" key="6">
    <source>
        <dbReference type="PROSITE" id="PS50111"/>
    </source>
</evidence>